<feature type="transmembrane region" description="Helical" evidence="2">
    <location>
        <begin position="43"/>
        <end position="65"/>
    </location>
</feature>
<name>A0ABM5X1A3_9DEIO</name>
<keyword evidence="2" id="KW-1133">Transmembrane helix</keyword>
<feature type="region of interest" description="Disordered" evidence="1">
    <location>
        <begin position="267"/>
        <end position="287"/>
    </location>
</feature>
<keyword evidence="2" id="KW-0812">Transmembrane</keyword>
<dbReference type="SUPFAM" id="SSF141571">
    <property type="entry name" value="Pentapeptide repeat-like"/>
    <property type="match status" value="1"/>
</dbReference>
<feature type="region of interest" description="Disordered" evidence="1">
    <location>
        <begin position="1"/>
        <end position="37"/>
    </location>
</feature>
<dbReference type="PANTHER" id="PTHR14136:SF17">
    <property type="entry name" value="BTB_POZ DOMAIN-CONTAINING PROTEIN KCTD9"/>
    <property type="match status" value="1"/>
</dbReference>
<dbReference type="Gene3D" id="2.160.20.80">
    <property type="entry name" value="E3 ubiquitin-protein ligase SopA"/>
    <property type="match status" value="1"/>
</dbReference>
<evidence type="ECO:0000256" key="2">
    <source>
        <dbReference type="SAM" id="Phobius"/>
    </source>
</evidence>
<reference evidence="3 4" key="1">
    <citation type="submission" date="2015-12" db="EMBL/GenBank/DDBJ databases">
        <authorList>
            <person name="Kim M.K."/>
            <person name="Srinivasan S."/>
            <person name="Lee J.-J."/>
            <person name="Kim K."/>
        </authorList>
    </citation>
    <scope>NUCLEOTIDE SEQUENCE [LARGE SCALE GENOMIC DNA]</scope>
    <source>
        <strain evidence="3 4">BM2</strain>
    </source>
</reference>
<dbReference type="RefSeq" id="WP_062156842.1">
    <property type="nucleotide sequence ID" value="NZ_CP013910.1"/>
</dbReference>
<protein>
    <submittedName>
        <fullName evidence="3">Oxidoreductase</fullName>
    </submittedName>
</protein>
<accession>A0ABM5X1A3</accession>
<dbReference type="EMBL" id="CP013910">
    <property type="protein sequence ID" value="ALW87481.1"/>
    <property type="molecule type" value="Genomic_DNA"/>
</dbReference>
<evidence type="ECO:0000256" key="1">
    <source>
        <dbReference type="SAM" id="MobiDB-lite"/>
    </source>
</evidence>
<sequence>MPSPSTDLGPSAAALAVEQERTEQEQERTQRQREKERTGRLKAVLDVVPILATLVTVLIALFSALQSQAQYRDTQAANRFQSAVEMLAGSDLTTRVGGIALLGQVAQSSPERREVATRLLAAYMRVNSPVTQAGRAQTVSEEPAAEETRAVFAALAYRGDVENIDMGRISARNLMLSHADFRGLVFSRSDLSGGLFEGSDFTRGVFRGATLKAVTFRNAKLTGADFTGADVTGSTFQQADLSGADFSSVTGLTSAMLVGATRDQKTTLPGGVTVPAAQTSAPPPAQP</sequence>
<dbReference type="InterPro" id="IPR051082">
    <property type="entry name" value="Pentapeptide-BTB/POZ_domain"/>
</dbReference>
<organism evidence="3 4">
    <name type="scientific">Deinococcus actinosclerus</name>
    <dbReference type="NCBI Taxonomy" id="1768108"/>
    <lineage>
        <taxon>Bacteria</taxon>
        <taxon>Thermotogati</taxon>
        <taxon>Deinococcota</taxon>
        <taxon>Deinococci</taxon>
        <taxon>Deinococcales</taxon>
        <taxon>Deinococcaceae</taxon>
        <taxon>Deinococcus</taxon>
    </lineage>
</organism>
<dbReference type="PANTHER" id="PTHR14136">
    <property type="entry name" value="BTB_POZ DOMAIN-CONTAINING PROTEIN KCTD9"/>
    <property type="match status" value="1"/>
</dbReference>
<evidence type="ECO:0000313" key="3">
    <source>
        <dbReference type="EMBL" id="ALW87481.1"/>
    </source>
</evidence>
<gene>
    <name evidence="3" type="ORF">AUC44_00030</name>
</gene>
<keyword evidence="2" id="KW-0472">Membrane</keyword>
<dbReference type="Pfam" id="PF13599">
    <property type="entry name" value="Pentapeptide_4"/>
    <property type="match status" value="1"/>
</dbReference>
<evidence type="ECO:0000313" key="4">
    <source>
        <dbReference type="Proteomes" id="UP000060071"/>
    </source>
</evidence>
<keyword evidence="4" id="KW-1185">Reference proteome</keyword>
<dbReference type="InterPro" id="IPR001646">
    <property type="entry name" value="5peptide_repeat"/>
</dbReference>
<dbReference type="Proteomes" id="UP000060071">
    <property type="component" value="Chromosome"/>
</dbReference>
<feature type="compositionally biased region" description="Basic and acidic residues" evidence="1">
    <location>
        <begin position="18"/>
        <end position="37"/>
    </location>
</feature>
<proteinExistence type="predicted"/>